<reference evidence="2 3" key="1">
    <citation type="submission" date="2017-03" db="EMBL/GenBank/DDBJ databases">
        <title>Genomes of endolithic fungi from Antarctica.</title>
        <authorList>
            <person name="Coleine C."/>
            <person name="Masonjones S."/>
            <person name="Stajich J.E."/>
        </authorList>
    </citation>
    <scope>NUCLEOTIDE SEQUENCE [LARGE SCALE GENOMIC DNA]</scope>
    <source>
        <strain evidence="2 3">CCFEE 5311</strain>
    </source>
</reference>
<evidence type="ECO:0000256" key="1">
    <source>
        <dbReference type="SAM" id="SignalP"/>
    </source>
</evidence>
<feature type="signal peptide" evidence="1">
    <location>
        <begin position="1"/>
        <end position="20"/>
    </location>
</feature>
<organism evidence="2 3">
    <name type="scientific">Friedmanniomyces endolithicus</name>
    <dbReference type="NCBI Taxonomy" id="329885"/>
    <lineage>
        <taxon>Eukaryota</taxon>
        <taxon>Fungi</taxon>
        <taxon>Dikarya</taxon>
        <taxon>Ascomycota</taxon>
        <taxon>Pezizomycotina</taxon>
        <taxon>Dothideomycetes</taxon>
        <taxon>Dothideomycetidae</taxon>
        <taxon>Mycosphaerellales</taxon>
        <taxon>Teratosphaeriaceae</taxon>
        <taxon>Friedmanniomyces</taxon>
    </lineage>
</organism>
<keyword evidence="1" id="KW-0732">Signal</keyword>
<evidence type="ECO:0000313" key="2">
    <source>
        <dbReference type="EMBL" id="TKA49535.1"/>
    </source>
</evidence>
<name>A0A4U0VM12_9PEZI</name>
<feature type="chain" id="PRO_5020315929" description="Ubiquitin 3 binding protein But2 C-terminal domain-containing protein" evidence="1">
    <location>
        <begin position="21"/>
        <end position="180"/>
    </location>
</feature>
<dbReference type="EMBL" id="NAJP01000001">
    <property type="protein sequence ID" value="TKA49535.1"/>
    <property type="molecule type" value="Genomic_DNA"/>
</dbReference>
<protein>
    <recommendedName>
        <fullName evidence="4">Ubiquitin 3 binding protein But2 C-terminal domain-containing protein</fullName>
    </recommendedName>
</protein>
<evidence type="ECO:0008006" key="4">
    <source>
        <dbReference type="Google" id="ProtNLM"/>
    </source>
</evidence>
<sequence>MRPSTPLLTLLSLLTALASTSPTPGRPNHTPTNFLLVTTTQWPPTLNSSLLANVSATSLFDPYNQATYLLRLIAPGYGSLPRFNLSSGDLGSAAPGIEGVGVYEYNSTGTVVAGEELGFGAQVEPRGNLALKGGYLLTVGGEEAGWTVCGGAFGESVIYWKGTDASCTPTYIHAVANAPY</sequence>
<accession>A0A4U0VM12</accession>
<dbReference type="Proteomes" id="UP000310066">
    <property type="component" value="Unassembled WGS sequence"/>
</dbReference>
<dbReference type="OrthoDB" id="5317242at2759"/>
<dbReference type="AlphaFoldDB" id="A0A4U0VM12"/>
<gene>
    <name evidence="2" type="ORF">B0A54_00202</name>
</gene>
<evidence type="ECO:0000313" key="3">
    <source>
        <dbReference type="Proteomes" id="UP000310066"/>
    </source>
</evidence>
<proteinExistence type="predicted"/>
<comment type="caution">
    <text evidence="2">The sequence shown here is derived from an EMBL/GenBank/DDBJ whole genome shotgun (WGS) entry which is preliminary data.</text>
</comment>